<dbReference type="InterPro" id="IPR035204">
    <property type="entry name" value="NDUFB11"/>
</dbReference>
<dbReference type="EMBL" id="JALJOV010000584">
    <property type="protein sequence ID" value="KAK9862590.1"/>
    <property type="molecule type" value="Genomic_DNA"/>
</dbReference>
<organism evidence="2 3">
    <name type="scientific">Apatococcus fuscideae</name>
    <dbReference type="NCBI Taxonomy" id="2026836"/>
    <lineage>
        <taxon>Eukaryota</taxon>
        <taxon>Viridiplantae</taxon>
        <taxon>Chlorophyta</taxon>
        <taxon>core chlorophytes</taxon>
        <taxon>Trebouxiophyceae</taxon>
        <taxon>Chlorellales</taxon>
        <taxon>Chlorellaceae</taxon>
        <taxon>Apatococcus</taxon>
    </lineage>
</organism>
<accession>A0AAW1SZW8</accession>
<feature type="compositionally biased region" description="Basic and acidic residues" evidence="1">
    <location>
        <begin position="76"/>
        <end position="91"/>
    </location>
</feature>
<evidence type="ECO:0000313" key="2">
    <source>
        <dbReference type="EMBL" id="KAK9862590.1"/>
    </source>
</evidence>
<keyword evidence="3" id="KW-1185">Reference proteome</keyword>
<reference evidence="2 3" key="1">
    <citation type="journal article" date="2024" name="Nat. Commun.">
        <title>Phylogenomics reveals the evolutionary origins of lichenization in chlorophyte algae.</title>
        <authorList>
            <person name="Puginier C."/>
            <person name="Libourel C."/>
            <person name="Otte J."/>
            <person name="Skaloud P."/>
            <person name="Haon M."/>
            <person name="Grisel S."/>
            <person name="Petersen M."/>
            <person name="Berrin J.G."/>
            <person name="Delaux P.M."/>
            <person name="Dal Grande F."/>
            <person name="Keller J."/>
        </authorList>
    </citation>
    <scope>NUCLEOTIDE SEQUENCE [LARGE SCALE GENOMIC DNA]</scope>
    <source>
        <strain evidence="2 3">SAG 2523</strain>
    </source>
</reference>
<protein>
    <submittedName>
        <fullName evidence="2">Uncharacterized protein</fullName>
    </submittedName>
</protein>
<name>A0AAW1SZW8_9CHLO</name>
<dbReference type="Proteomes" id="UP001485043">
    <property type="component" value="Unassembled WGS sequence"/>
</dbReference>
<evidence type="ECO:0000256" key="1">
    <source>
        <dbReference type="SAM" id="MobiDB-lite"/>
    </source>
</evidence>
<proteinExistence type="predicted"/>
<dbReference type="AlphaFoldDB" id="A0AAW1SZW8"/>
<gene>
    <name evidence="2" type="ORF">WJX84_007978</name>
</gene>
<dbReference type="PANTHER" id="PTHR37709:SF1">
    <property type="entry name" value="EXPRESSED PROTEIN"/>
    <property type="match status" value="1"/>
</dbReference>
<sequence>MFIFEFFERVIRNSMEDPVERRNVWREYMWNKQKARENFKRELAQPTKPFGFWTTDKNNAMYHQHIDPGFKQLSGRTDHWETREKQPAEQS</sequence>
<comment type="caution">
    <text evidence="2">The sequence shown here is derived from an EMBL/GenBank/DDBJ whole genome shotgun (WGS) entry which is preliminary data.</text>
</comment>
<dbReference type="Pfam" id="PF17250">
    <property type="entry name" value="NDUFB11"/>
    <property type="match status" value="1"/>
</dbReference>
<evidence type="ECO:0000313" key="3">
    <source>
        <dbReference type="Proteomes" id="UP001485043"/>
    </source>
</evidence>
<dbReference type="PANTHER" id="PTHR37709">
    <property type="entry name" value="EXPRESSED PROTEIN"/>
    <property type="match status" value="1"/>
</dbReference>
<feature type="region of interest" description="Disordered" evidence="1">
    <location>
        <begin position="72"/>
        <end position="91"/>
    </location>
</feature>